<feature type="chain" id="PRO_5013272133" evidence="3">
    <location>
        <begin position="17"/>
        <end position="524"/>
    </location>
</feature>
<evidence type="ECO:0000256" key="2">
    <source>
        <dbReference type="SAM" id="MobiDB-lite"/>
    </source>
</evidence>
<evidence type="ECO:0000313" key="5">
    <source>
        <dbReference type="EMBL" id="OMJ30026.1"/>
    </source>
</evidence>
<feature type="region of interest" description="Disordered" evidence="2">
    <location>
        <begin position="300"/>
        <end position="365"/>
    </location>
</feature>
<comment type="caution">
    <text evidence="5">The sequence shown here is derived from an EMBL/GenBank/DDBJ whole genome shotgun (WGS) entry which is preliminary data.</text>
</comment>
<evidence type="ECO:0000256" key="1">
    <source>
        <dbReference type="ARBA" id="ARBA00023157"/>
    </source>
</evidence>
<dbReference type="Proteomes" id="UP000187429">
    <property type="component" value="Unassembled WGS sequence"/>
</dbReference>
<dbReference type="SMART" id="SM00020">
    <property type="entry name" value="Tryp_SPc"/>
    <property type="match status" value="1"/>
</dbReference>
<dbReference type="FunFam" id="2.40.10.10:FF:000068">
    <property type="entry name" value="transmembrane protease serine 2"/>
    <property type="match status" value="1"/>
</dbReference>
<dbReference type="OrthoDB" id="6380398at2759"/>
<dbReference type="EMBL" id="LSSM01000103">
    <property type="protein sequence ID" value="OMJ30026.1"/>
    <property type="molecule type" value="Genomic_DNA"/>
</dbReference>
<dbReference type="CDD" id="cd00190">
    <property type="entry name" value="Tryp_SPc"/>
    <property type="match status" value="1"/>
</dbReference>
<keyword evidence="1" id="KW-1015">Disulfide bond</keyword>
<gene>
    <name evidence="5" type="ORF">AYI69_g441</name>
</gene>
<keyword evidence="6" id="KW-1185">Reference proteome</keyword>
<evidence type="ECO:0000256" key="3">
    <source>
        <dbReference type="SAM" id="SignalP"/>
    </source>
</evidence>
<dbReference type="PANTHER" id="PTHR24260:SF147">
    <property type="entry name" value="EG:BACR7A4.3 PROTEIN-RELATED"/>
    <property type="match status" value="1"/>
</dbReference>
<feature type="compositionally biased region" description="Low complexity" evidence="2">
    <location>
        <begin position="309"/>
        <end position="365"/>
    </location>
</feature>
<accession>A0A1R1YTA2</accession>
<sequence>MNKIAILSIFIASAISSTIQTQPQRKPRIFGGSYADISEIPYIIALDAQNGDSFISCGGSLITSKHVLTAAHCIHAGNTNPLPAESFAVGYGQVDLRKYPTSNRNVESVTVHPGYNDRTVSIHDVAIIELKEPVDTSVTSFAKIYDLGITEGMVALAAGWGISEGSLTDLLLKTSLITSNDGNCTIYNRNYSGNNGPTICVENDGIRKTCSGDSGGPLSLAYLPGIPIIGLTSFHSPHVPEGRSCSSLLNTGYFANAFYYIDFISETIGVPKELILYSTEGTLQEKDLAIQEITGVKREYVAPPEDTLSSSSSESTSESSSSESSSSSSSESSISESSSSSSSGSSSSESSSKSNTETTTESTTESMIATCINNSEYSNFNVISYPSNKMYELNKPIMLPCAGKDFNLNFAVLSDYDTYIAFTDEKGYYSPGGITEILIGTDTGKYTYFSGKKFQAPSKRSVLKKRGIFYVSIYLRDQTLSVFVDSELKLQTKNTKKTISQFYLAPFKGIGRYSGIYATSRIYS</sequence>
<reference evidence="6" key="1">
    <citation type="submission" date="2017-01" db="EMBL/GenBank/DDBJ databases">
        <authorList>
            <person name="Wang Y."/>
            <person name="White M."/>
            <person name="Kvist S."/>
            <person name="Moncalvo J.-M."/>
        </authorList>
    </citation>
    <scope>NUCLEOTIDE SEQUENCE [LARGE SCALE GENOMIC DNA]</scope>
    <source>
        <strain evidence="6">ID-206-W2</strain>
    </source>
</reference>
<dbReference type="SUPFAM" id="SSF50494">
    <property type="entry name" value="Trypsin-like serine proteases"/>
    <property type="match status" value="1"/>
</dbReference>
<dbReference type="InterPro" id="IPR051333">
    <property type="entry name" value="CLIP_Serine_Protease"/>
</dbReference>
<dbReference type="InterPro" id="IPR001314">
    <property type="entry name" value="Peptidase_S1A"/>
</dbReference>
<keyword evidence="3" id="KW-0732">Signal</keyword>
<dbReference type="Pfam" id="PF00089">
    <property type="entry name" value="Trypsin"/>
    <property type="match status" value="1"/>
</dbReference>
<evidence type="ECO:0000313" key="6">
    <source>
        <dbReference type="Proteomes" id="UP000187429"/>
    </source>
</evidence>
<dbReference type="InterPro" id="IPR018114">
    <property type="entry name" value="TRYPSIN_HIS"/>
</dbReference>
<dbReference type="PROSITE" id="PS00134">
    <property type="entry name" value="TRYPSIN_HIS"/>
    <property type="match status" value="1"/>
</dbReference>
<protein>
    <submittedName>
        <fullName evidence="5">Chymotrypsin-C</fullName>
    </submittedName>
</protein>
<dbReference type="InterPro" id="IPR009003">
    <property type="entry name" value="Peptidase_S1_PA"/>
</dbReference>
<proteinExistence type="predicted"/>
<dbReference type="PROSITE" id="PS50240">
    <property type="entry name" value="TRYPSIN_DOM"/>
    <property type="match status" value="1"/>
</dbReference>
<dbReference type="GO" id="GO:0006508">
    <property type="term" value="P:proteolysis"/>
    <property type="evidence" value="ECO:0007669"/>
    <property type="project" value="InterPro"/>
</dbReference>
<dbReference type="Gene3D" id="2.40.10.10">
    <property type="entry name" value="Trypsin-like serine proteases"/>
    <property type="match status" value="1"/>
</dbReference>
<feature type="domain" description="Peptidase S1" evidence="4">
    <location>
        <begin position="29"/>
        <end position="269"/>
    </location>
</feature>
<dbReference type="PRINTS" id="PR00722">
    <property type="entry name" value="CHYMOTRYPSIN"/>
</dbReference>
<dbReference type="GO" id="GO:0004252">
    <property type="term" value="F:serine-type endopeptidase activity"/>
    <property type="evidence" value="ECO:0007669"/>
    <property type="project" value="InterPro"/>
</dbReference>
<dbReference type="InterPro" id="IPR043504">
    <property type="entry name" value="Peptidase_S1_PA_chymotrypsin"/>
</dbReference>
<dbReference type="AlphaFoldDB" id="A0A1R1YTA2"/>
<feature type="signal peptide" evidence="3">
    <location>
        <begin position="1"/>
        <end position="16"/>
    </location>
</feature>
<dbReference type="PANTHER" id="PTHR24260">
    <property type="match status" value="1"/>
</dbReference>
<name>A0A1R1YTA2_9FUNG</name>
<organism evidence="5 6">
    <name type="scientific">Smittium culicis</name>
    <dbReference type="NCBI Taxonomy" id="133412"/>
    <lineage>
        <taxon>Eukaryota</taxon>
        <taxon>Fungi</taxon>
        <taxon>Fungi incertae sedis</taxon>
        <taxon>Zoopagomycota</taxon>
        <taxon>Kickxellomycotina</taxon>
        <taxon>Harpellomycetes</taxon>
        <taxon>Harpellales</taxon>
        <taxon>Legeriomycetaceae</taxon>
        <taxon>Smittium</taxon>
    </lineage>
</organism>
<dbReference type="InterPro" id="IPR001254">
    <property type="entry name" value="Trypsin_dom"/>
</dbReference>
<evidence type="ECO:0000259" key="4">
    <source>
        <dbReference type="PROSITE" id="PS50240"/>
    </source>
</evidence>